<dbReference type="Gene3D" id="2.170.130.10">
    <property type="entry name" value="TonB-dependent receptor, plug domain"/>
    <property type="match status" value="1"/>
</dbReference>
<evidence type="ECO:0000313" key="7">
    <source>
        <dbReference type="Proteomes" id="UP000784286"/>
    </source>
</evidence>
<organism evidence="6 7">
    <name type="scientific">Candidatus Phocaeicola excrementipullorum</name>
    <dbReference type="NCBI Taxonomy" id="2838731"/>
    <lineage>
        <taxon>Bacteria</taxon>
        <taxon>Pseudomonadati</taxon>
        <taxon>Bacteroidota</taxon>
        <taxon>Bacteroidia</taxon>
        <taxon>Bacteroidales</taxon>
        <taxon>Bacteroidaceae</taxon>
        <taxon>Phocaeicola</taxon>
    </lineage>
</organism>
<sequence>MVFLPVILSAQTVSGKLIDEKNQPLSYANVVLLSLPDSAFVSGTISGEDGSFTLEATSQNQIVKISSIGYKTVCKPVSPANLGIVQLVSDAQMLGEVVVKGNLPVTRIKGDAMVTGVAGTALEKAGTAEQMLDKIPNVTSKDGEINVFGRGTPEIYVNGRKLLDNSELDRLSAENIKSVEVVNNPGARYGAEVTSVIRIITKKAEGEGFGFDNRAMFQYNRDWSALEQLNFNYRKNGWDLSGMLYGSRMYGWIRKEVVQDTYLQEHWQQKSTTFNDWTSKNFNARLAVNYTFNENSALGIRYDYHKTPYSNALMETNTDVYRDGALSEKTYSPNIMDNGSEYHQVNAYYNGRVKDWSIDLNLDGYWDKSNKASYLDEKTELADGSDNNRYVSIFNDIDNTLYAARLILSRPIWGGELSFGGEYTYTNRRNINLNPEGIVSDDDSRIRENMGAAFVEYSRKFGSVQALAGLRYEYNASDYFEKDIRVNEQSKNFSNLFPTLSIAFPVNRVSFQLAYRTDIARPSYWDLRSSMLLINKYTYETGNPLLDPKFTHNLTLGATYRWLQLSVGYNRVKNDILNVTSLYDENDPTIMLMSLANAEAYDKIFAGVTLSPTIGIWKPQWRFQLNKQWYDIETPQGNLSLDNPMGTIIWNNNLSLPLGFMLDADFMYTSKGDMKNGRFLKPSWRMDMALQKSLLNDKLNIRLDATNLFNSYKRDFMMYVSNMQTMHMTEEPNNCTVRLTVRYKFNTTKSKYKGTGAGESQKSRM</sequence>
<comment type="caution">
    <text evidence="6">The sequence shown here is derived from an EMBL/GenBank/DDBJ whole genome shotgun (WGS) entry which is preliminary data.</text>
</comment>
<dbReference type="SUPFAM" id="SSF56935">
    <property type="entry name" value="Porins"/>
    <property type="match status" value="1"/>
</dbReference>
<evidence type="ECO:0000256" key="3">
    <source>
        <dbReference type="ARBA" id="ARBA00023237"/>
    </source>
</evidence>
<dbReference type="Pfam" id="PF07715">
    <property type="entry name" value="Plug"/>
    <property type="match status" value="1"/>
</dbReference>
<dbReference type="InterPro" id="IPR041700">
    <property type="entry name" value="OMP_b-brl_3"/>
</dbReference>
<evidence type="ECO:0000256" key="2">
    <source>
        <dbReference type="ARBA" id="ARBA00023136"/>
    </source>
</evidence>
<dbReference type="InterPro" id="IPR012910">
    <property type="entry name" value="Plug_dom"/>
</dbReference>
<accession>A0A948TPC2</accession>
<dbReference type="Proteomes" id="UP000784286">
    <property type="component" value="Unassembled WGS sequence"/>
</dbReference>
<dbReference type="Gene3D" id="2.40.170.20">
    <property type="entry name" value="TonB-dependent receptor, beta-barrel domain"/>
    <property type="match status" value="1"/>
</dbReference>
<feature type="domain" description="Outer membrane protein beta-barrel" evidence="5">
    <location>
        <begin position="356"/>
        <end position="743"/>
    </location>
</feature>
<dbReference type="Pfam" id="PF14905">
    <property type="entry name" value="OMP_b-brl_3"/>
    <property type="match status" value="1"/>
</dbReference>
<dbReference type="SUPFAM" id="SSF49464">
    <property type="entry name" value="Carboxypeptidase regulatory domain-like"/>
    <property type="match status" value="1"/>
</dbReference>
<keyword evidence="6" id="KW-0675">Receptor</keyword>
<keyword evidence="3" id="KW-0998">Cell outer membrane</keyword>
<keyword evidence="2" id="KW-0472">Membrane</keyword>
<dbReference type="EMBL" id="JAHLFJ010000096">
    <property type="protein sequence ID" value="MBU3857014.1"/>
    <property type="molecule type" value="Genomic_DNA"/>
</dbReference>
<evidence type="ECO:0000313" key="6">
    <source>
        <dbReference type="EMBL" id="MBU3857014.1"/>
    </source>
</evidence>
<gene>
    <name evidence="6" type="ORF">H9928_10785</name>
</gene>
<dbReference type="GO" id="GO:0009279">
    <property type="term" value="C:cell outer membrane"/>
    <property type="evidence" value="ECO:0007669"/>
    <property type="project" value="UniProtKB-SubCell"/>
</dbReference>
<dbReference type="InterPro" id="IPR008969">
    <property type="entry name" value="CarboxyPept-like_regulatory"/>
</dbReference>
<protein>
    <submittedName>
        <fullName evidence="6">TonB-dependent receptor</fullName>
    </submittedName>
</protein>
<dbReference type="AlphaFoldDB" id="A0A948TPC2"/>
<comment type="subcellular location">
    <subcellularLocation>
        <location evidence="1">Cell outer membrane</location>
    </subcellularLocation>
</comment>
<reference evidence="6" key="1">
    <citation type="journal article" date="2021" name="PeerJ">
        <title>Extensive microbial diversity within the chicken gut microbiome revealed by metagenomics and culture.</title>
        <authorList>
            <person name="Gilroy R."/>
            <person name="Ravi A."/>
            <person name="Getino M."/>
            <person name="Pursley I."/>
            <person name="Horton D.L."/>
            <person name="Alikhan N.F."/>
            <person name="Baker D."/>
            <person name="Gharbi K."/>
            <person name="Hall N."/>
            <person name="Watson M."/>
            <person name="Adriaenssens E.M."/>
            <person name="Foster-Nyarko E."/>
            <person name="Jarju S."/>
            <person name="Secka A."/>
            <person name="Antonio M."/>
            <person name="Oren A."/>
            <person name="Chaudhuri R.R."/>
            <person name="La Ragione R."/>
            <person name="Hildebrand F."/>
            <person name="Pallen M.J."/>
        </authorList>
    </citation>
    <scope>NUCLEOTIDE SEQUENCE</scope>
    <source>
        <strain evidence="6">8470</strain>
    </source>
</reference>
<name>A0A948TPC2_9BACT</name>
<proteinExistence type="predicted"/>
<dbReference type="InterPro" id="IPR037066">
    <property type="entry name" value="Plug_dom_sf"/>
</dbReference>
<dbReference type="Pfam" id="PF13715">
    <property type="entry name" value="CarbopepD_reg_2"/>
    <property type="match status" value="1"/>
</dbReference>
<reference evidence="6" key="2">
    <citation type="submission" date="2021-04" db="EMBL/GenBank/DDBJ databases">
        <authorList>
            <person name="Gilroy R."/>
        </authorList>
    </citation>
    <scope>NUCLEOTIDE SEQUENCE</scope>
    <source>
        <strain evidence="6">8470</strain>
    </source>
</reference>
<dbReference type="InterPro" id="IPR036942">
    <property type="entry name" value="Beta-barrel_TonB_sf"/>
</dbReference>
<evidence type="ECO:0000259" key="4">
    <source>
        <dbReference type="Pfam" id="PF07715"/>
    </source>
</evidence>
<feature type="domain" description="TonB-dependent receptor plug" evidence="4">
    <location>
        <begin position="124"/>
        <end position="192"/>
    </location>
</feature>
<evidence type="ECO:0000256" key="1">
    <source>
        <dbReference type="ARBA" id="ARBA00004442"/>
    </source>
</evidence>
<evidence type="ECO:0000259" key="5">
    <source>
        <dbReference type="Pfam" id="PF14905"/>
    </source>
</evidence>